<dbReference type="InterPro" id="IPR051782">
    <property type="entry name" value="ABC_Transporter_VariousFunc"/>
</dbReference>
<dbReference type="InterPro" id="IPR027417">
    <property type="entry name" value="P-loop_NTPase"/>
</dbReference>
<dbReference type="PANTHER" id="PTHR42939:SF1">
    <property type="entry name" value="ABC TRANSPORTER ATP-BINDING PROTEIN ALBC-RELATED"/>
    <property type="match status" value="1"/>
</dbReference>
<dbReference type="NCBIfam" id="TIGR01189">
    <property type="entry name" value="ccmA"/>
    <property type="match status" value="1"/>
</dbReference>
<name>A0A372ISS7_9BACT</name>
<dbReference type="Gene3D" id="3.40.50.300">
    <property type="entry name" value="P-loop containing nucleotide triphosphate hydrolases"/>
    <property type="match status" value="1"/>
</dbReference>
<dbReference type="SUPFAM" id="SSF52540">
    <property type="entry name" value="P-loop containing nucleoside triphosphate hydrolases"/>
    <property type="match status" value="1"/>
</dbReference>
<keyword evidence="3" id="KW-0201">Cytochrome c-type biogenesis</keyword>
<keyword evidence="2" id="KW-0547">Nucleotide-binding</keyword>
<dbReference type="InterPro" id="IPR005895">
    <property type="entry name" value="ABC_transptr_haem_export_CcmA"/>
</dbReference>
<evidence type="ECO:0000256" key="2">
    <source>
        <dbReference type="ARBA" id="ARBA00022741"/>
    </source>
</evidence>
<accession>A0A372ISS7</accession>
<sequence length="227" mass="25373">MPEPIAELESVSKLYGTFAALRKVSVSFERGRCYVVLGANGAGKSTLLRMLAGLLRPSYGRMRVFGEEDPANVRDRIGYMSHATMLYDEFTGVENLRYFANLYRGRACMKPEEALEAVGLDPSLNRPVGQYSQGMRQRASLARVLLSQPELLLLDEPFSNMDIESAHQMLRLLETFRSEQRTILLTTHQRELAEPLADFMLRLRAGSVESLSDGPHAQGCFAPEAGR</sequence>
<keyword evidence="4 6" id="KW-0067">ATP-binding</keyword>
<evidence type="ECO:0000313" key="6">
    <source>
        <dbReference type="EMBL" id="RFU17997.1"/>
    </source>
</evidence>
<protein>
    <submittedName>
        <fullName evidence="6">Heme ABC exporter ATP-binding protein CcmA</fullName>
        <ecNumber evidence="6">3.6.3.41</ecNumber>
    </submittedName>
</protein>
<dbReference type="InterPro" id="IPR003439">
    <property type="entry name" value="ABC_transporter-like_ATP-bd"/>
</dbReference>
<evidence type="ECO:0000256" key="3">
    <source>
        <dbReference type="ARBA" id="ARBA00022748"/>
    </source>
</evidence>
<dbReference type="GO" id="GO:0005524">
    <property type="term" value="F:ATP binding"/>
    <property type="evidence" value="ECO:0007669"/>
    <property type="project" value="UniProtKB-KW"/>
</dbReference>
<dbReference type="SMART" id="SM00382">
    <property type="entry name" value="AAA"/>
    <property type="match status" value="1"/>
</dbReference>
<keyword evidence="1" id="KW-0813">Transport</keyword>
<proteinExistence type="predicted"/>
<dbReference type="EMBL" id="QVQT01000002">
    <property type="protein sequence ID" value="RFU17997.1"/>
    <property type="molecule type" value="Genomic_DNA"/>
</dbReference>
<dbReference type="InterPro" id="IPR017871">
    <property type="entry name" value="ABC_transporter-like_CS"/>
</dbReference>
<dbReference type="PANTHER" id="PTHR42939">
    <property type="entry name" value="ABC TRANSPORTER ATP-BINDING PROTEIN ALBC-RELATED"/>
    <property type="match status" value="1"/>
</dbReference>
<keyword evidence="7" id="KW-1185">Reference proteome</keyword>
<feature type="domain" description="ABC transporter" evidence="5">
    <location>
        <begin position="6"/>
        <end position="225"/>
    </location>
</feature>
<dbReference type="GO" id="GO:0016887">
    <property type="term" value="F:ATP hydrolysis activity"/>
    <property type="evidence" value="ECO:0007669"/>
    <property type="project" value="InterPro"/>
</dbReference>
<dbReference type="GO" id="GO:0022857">
    <property type="term" value="F:transmembrane transporter activity"/>
    <property type="evidence" value="ECO:0007669"/>
    <property type="project" value="InterPro"/>
</dbReference>
<dbReference type="PROSITE" id="PS50893">
    <property type="entry name" value="ABC_TRANSPORTER_2"/>
    <property type="match status" value="1"/>
</dbReference>
<dbReference type="Proteomes" id="UP000264702">
    <property type="component" value="Unassembled WGS sequence"/>
</dbReference>
<organism evidence="6 7">
    <name type="scientific">Paracidobacterium acidisoli</name>
    <dbReference type="NCBI Taxonomy" id="2303751"/>
    <lineage>
        <taxon>Bacteria</taxon>
        <taxon>Pseudomonadati</taxon>
        <taxon>Acidobacteriota</taxon>
        <taxon>Terriglobia</taxon>
        <taxon>Terriglobales</taxon>
        <taxon>Acidobacteriaceae</taxon>
        <taxon>Paracidobacterium</taxon>
    </lineage>
</organism>
<evidence type="ECO:0000256" key="1">
    <source>
        <dbReference type="ARBA" id="ARBA00022448"/>
    </source>
</evidence>
<reference evidence="6 7" key="1">
    <citation type="submission" date="2018-08" db="EMBL/GenBank/DDBJ databases">
        <title>Acidipila sp. 4G-K13, an acidobacterium isolated from forest soil.</title>
        <authorList>
            <person name="Gao Z.-H."/>
            <person name="Qiu L.-H."/>
        </authorList>
    </citation>
    <scope>NUCLEOTIDE SEQUENCE [LARGE SCALE GENOMIC DNA]</scope>
    <source>
        <strain evidence="6 7">4G-K13</strain>
    </source>
</reference>
<keyword evidence="6" id="KW-0378">Hydrolase</keyword>
<dbReference type="CDD" id="cd03230">
    <property type="entry name" value="ABC_DR_subfamily_A"/>
    <property type="match status" value="1"/>
</dbReference>
<gene>
    <name evidence="6" type="primary">ccmA</name>
    <name evidence="6" type="ORF">D0Y96_06825</name>
</gene>
<dbReference type="Pfam" id="PF00005">
    <property type="entry name" value="ABC_tran"/>
    <property type="match status" value="1"/>
</dbReference>
<evidence type="ECO:0000256" key="4">
    <source>
        <dbReference type="ARBA" id="ARBA00022840"/>
    </source>
</evidence>
<dbReference type="OrthoDB" id="9804819at2"/>
<dbReference type="AlphaFoldDB" id="A0A372ISS7"/>
<evidence type="ECO:0000259" key="5">
    <source>
        <dbReference type="PROSITE" id="PS50893"/>
    </source>
</evidence>
<dbReference type="GO" id="GO:0017004">
    <property type="term" value="P:cytochrome complex assembly"/>
    <property type="evidence" value="ECO:0007669"/>
    <property type="project" value="UniProtKB-KW"/>
</dbReference>
<dbReference type="InterPro" id="IPR003593">
    <property type="entry name" value="AAA+_ATPase"/>
</dbReference>
<dbReference type="PROSITE" id="PS00211">
    <property type="entry name" value="ABC_TRANSPORTER_1"/>
    <property type="match status" value="1"/>
</dbReference>
<dbReference type="EC" id="3.6.3.41" evidence="6"/>
<comment type="caution">
    <text evidence="6">The sequence shown here is derived from an EMBL/GenBank/DDBJ whole genome shotgun (WGS) entry which is preliminary data.</text>
</comment>
<evidence type="ECO:0000313" key="7">
    <source>
        <dbReference type="Proteomes" id="UP000264702"/>
    </source>
</evidence>